<comment type="caution">
    <text evidence="2">The sequence shown here is derived from an EMBL/GenBank/DDBJ whole genome shotgun (WGS) entry which is preliminary data.</text>
</comment>
<evidence type="ECO:0000256" key="1">
    <source>
        <dbReference type="SAM" id="MobiDB-lite"/>
    </source>
</evidence>
<accession>A0A2S6GXZ1</accession>
<name>A0A2S6GXZ1_9GAMM</name>
<protein>
    <submittedName>
        <fullName evidence="2">Uncharacterized protein</fullName>
    </submittedName>
</protein>
<proteinExistence type="predicted"/>
<gene>
    <name evidence="2" type="ORF">B0F88_109170</name>
</gene>
<reference evidence="2 3" key="1">
    <citation type="submission" date="2018-02" db="EMBL/GenBank/DDBJ databases">
        <title>Subsurface microbial communities from deep shales in Ohio and West Virginia, USA.</title>
        <authorList>
            <person name="Wrighton K."/>
        </authorList>
    </citation>
    <scope>NUCLEOTIDE SEQUENCE [LARGE SCALE GENOMIC DNA]</scope>
    <source>
        <strain evidence="2 3">OWC-G53F</strain>
    </source>
</reference>
<dbReference type="Proteomes" id="UP000238071">
    <property type="component" value="Unassembled WGS sequence"/>
</dbReference>
<organism evidence="2 3">
    <name type="scientific">Methylobacter tundripaludum</name>
    <dbReference type="NCBI Taxonomy" id="173365"/>
    <lineage>
        <taxon>Bacteria</taxon>
        <taxon>Pseudomonadati</taxon>
        <taxon>Pseudomonadota</taxon>
        <taxon>Gammaproteobacteria</taxon>
        <taxon>Methylococcales</taxon>
        <taxon>Methylococcaceae</taxon>
        <taxon>Methylobacter</taxon>
    </lineage>
</organism>
<sequence>MFRSGQHAPIGFSTFYGLYQQQVAVLILHPNGVKTDMGEYNVPRPVEKDAELNESFDLENSGSSLNFKGR</sequence>
<dbReference type="EMBL" id="PTIY01000009">
    <property type="protein sequence ID" value="PPK70068.1"/>
    <property type="molecule type" value="Genomic_DNA"/>
</dbReference>
<keyword evidence="3" id="KW-1185">Reference proteome</keyword>
<evidence type="ECO:0000313" key="2">
    <source>
        <dbReference type="EMBL" id="PPK70068.1"/>
    </source>
</evidence>
<feature type="compositionally biased region" description="Polar residues" evidence="1">
    <location>
        <begin position="58"/>
        <end position="70"/>
    </location>
</feature>
<dbReference type="AlphaFoldDB" id="A0A2S6GXZ1"/>
<feature type="region of interest" description="Disordered" evidence="1">
    <location>
        <begin position="51"/>
        <end position="70"/>
    </location>
</feature>
<evidence type="ECO:0000313" key="3">
    <source>
        <dbReference type="Proteomes" id="UP000238071"/>
    </source>
</evidence>